<comment type="subcellular location">
    <subcellularLocation>
        <location evidence="1">Peroxisome</location>
    </subcellularLocation>
</comment>
<evidence type="ECO:0000313" key="7">
    <source>
        <dbReference type="Proteomes" id="UP001056012"/>
    </source>
</evidence>
<keyword evidence="7" id="KW-1185">Reference proteome</keyword>
<dbReference type="PANTHER" id="PTHR43798:SF33">
    <property type="entry name" value="HYDROLASE, PUTATIVE (AFU_ORTHOLOGUE AFUA_2G14860)-RELATED"/>
    <property type="match status" value="1"/>
</dbReference>
<dbReference type="VEuPathDB" id="FungiDB:yc1106_07827"/>
<sequence>MLSTLILVHGGALSSRMFTTLTPELENRGYTKIITPDLPGHGTNQGLGSFSFAKSTELIHKTIQDLRSSDSATRILLVGISLGGQAVLDLLAHHPADVDLAIVSGASIAPPSDDAPWEMPRMPEGEEGKFWMDLIMKDVEIVGMDEAQKIQQASFAFKFEPDTAAAKDVFPPVMVLIGEKDVAMARRDQTAVLEIVKRLNGRSEGIIFKDAWHNHSMDRPERFADLIAEWDRKMNGNASSNK</sequence>
<proteinExistence type="inferred from homology"/>
<comment type="similarity">
    <text evidence="2">Belongs to the AB hydrolase superfamily. AKT2 hydrolase family.</text>
</comment>
<evidence type="ECO:0000313" key="6">
    <source>
        <dbReference type="EMBL" id="USP80553.1"/>
    </source>
</evidence>
<dbReference type="Gene3D" id="3.40.50.1820">
    <property type="entry name" value="alpha/beta hydrolase"/>
    <property type="match status" value="1"/>
</dbReference>
<gene>
    <name evidence="6" type="ORF">yc1106_07827</name>
</gene>
<evidence type="ECO:0000256" key="1">
    <source>
        <dbReference type="ARBA" id="ARBA00004275"/>
    </source>
</evidence>
<evidence type="ECO:0000256" key="3">
    <source>
        <dbReference type="ARBA" id="ARBA00023026"/>
    </source>
</evidence>
<name>A0A9Q8ZI52_CURCL</name>
<dbReference type="InterPro" id="IPR000073">
    <property type="entry name" value="AB_hydrolase_1"/>
</dbReference>
<evidence type="ECO:0000256" key="4">
    <source>
        <dbReference type="ARBA" id="ARBA00023140"/>
    </source>
</evidence>
<dbReference type="GO" id="GO:0005777">
    <property type="term" value="C:peroxisome"/>
    <property type="evidence" value="ECO:0007669"/>
    <property type="project" value="UniProtKB-SubCell"/>
</dbReference>
<accession>A0A9Q8ZI52</accession>
<dbReference type="PANTHER" id="PTHR43798">
    <property type="entry name" value="MONOACYLGLYCEROL LIPASE"/>
    <property type="match status" value="1"/>
</dbReference>
<protein>
    <recommendedName>
        <fullName evidence="5">AB hydrolase-1 domain-containing protein</fullName>
    </recommendedName>
</protein>
<dbReference type="GO" id="GO:0016020">
    <property type="term" value="C:membrane"/>
    <property type="evidence" value="ECO:0007669"/>
    <property type="project" value="TreeGrafter"/>
</dbReference>
<dbReference type="InterPro" id="IPR029058">
    <property type="entry name" value="AB_hydrolase_fold"/>
</dbReference>
<dbReference type="Pfam" id="PF12697">
    <property type="entry name" value="Abhydrolase_6"/>
    <property type="match status" value="1"/>
</dbReference>
<dbReference type="OrthoDB" id="8119704at2759"/>
<organism evidence="6 7">
    <name type="scientific">Curvularia clavata</name>
    <dbReference type="NCBI Taxonomy" id="95742"/>
    <lineage>
        <taxon>Eukaryota</taxon>
        <taxon>Fungi</taxon>
        <taxon>Dikarya</taxon>
        <taxon>Ascomycota</taxon>
        <taxon>Pezizomycotina</taxon>
        <taxon>Dothideomycetes</taxon>
        <taxon>Pleosporomycetidae</taxon>
        <taxon>Pleosporales</taxon>
        <taxon>Pleosporineae</taxon>
        <taxon>Pleosporaceae</taxon>
        <taxon>Curvularia</taxon>
    </lineage>
</organism>
<reference evidence="6" key="1">
    <citation type="submission" date="2021-12" db="EMBL/GenBank/DDBJ databases">
        <title>Curvularia clavata genome.</title>
        <authorList>
            <person name="Cao Y."/>
        </authorList>
    </citation>
    <scope>NUCLEOTIDE SEQUENCE</scope>
    <source>
        <strain evidence="6">Yc1106</strain>
    </source>
</reference>
<evidence type="ECO:0000256" key="2">
    <source>
        <dbReference type="ARBA" id="ARBA00005668"/>
    </source>
</evidence>
<dbReference type="InterPro" id="IPR050266">
    <property type="entry name" value="AB_hydrolase_sf"/>
</dbReference>
<keyword evidence="3" id="KW-0843">Virulence</keyword>
<dbReference type="AlphaFoldDB" id="A0A9Q8ZI52"/>
<evidence type="ECO:0000259" key="5">
    <source>
        <dbReference type="Pfam" id="PF12697"/>
    </source>
</evidence>
<dbReference type="SUPFAM" id="SSF53474">
    <property type="entry name" value="alpha/beta-Hydrolases"/>
    <property type="match status" value="1"/>
</dbReference>
<feature type="domain" description="AB hydrolase-1" evidence="5">
    <location>
        <begin position="5"/>
        <end position="225"/>
    </location>
</feature>
<dbReference type="Proteomes" id="UP001056012">
    <property type="component" value="Chromosome 6"/>
</dbReference>
<dbReference type="EMBL" id="CP089279">
    <property type="protein sequence ID" value="USP80553.1"/>
    <property type="molecule type" value="Genomic_DNA"/>
</dbReference>
<keyword evidence="4" id="KW-0576">Peroxisome</keyword>